<dbReference type="Gene3D" id="3.20.20.70">
    <property type="entry name" value="Aldolase class I"/>
    <property type="match status" value="1"/>
</dbReference>
<reference evidence="6 7" key="1">
    <citation type="submission" date="2020-01" db="EMBL/GenBank/DDBJ databases">
        <title>Vast differences in strain-level diversity in the gut microbiota of two closely related honey bee species.</title>
        <authorList>
            <person name="Ellegaard K.M."/>
            <person name="Suenami S."/>
            <person name="Miyazaki R."/>
            <person name="Engel P."/>
        </authorList>
    </citation>
    <scope>NUCLEOTIDE SEQUENCE [LARGE SCALE GENOMIC DNA]</scope>
    <source>
        <strain evidence="6 7">ESL0416</strain>
    </source>
</reference>
<dbReference type="InterPro" id="IPR000887">
    <property type="entry name" value="Aldlse_KDPG_KHG"/>
</dbReference>
<dbReference type="Proteomes" id="UP000826550">
    <property type="component" value="Chromosome"/>
</dbReference>
<dbReference type="PANTHER" id="PTHR30246:SF1">
    <property type="entry name" value="2-DEHYDRO-3-DEOXY-6-PHOSPHOGALACTONATE ALDOLASE-RELATED"/>
    <property type="match status" value="1"/>
</dbReference>
<dbReference type="CDD" id="cd00452">
    <property type="entry name" value="KDPG_aldolase"/>
    <property type="match status" value="1"/>
</dbReference>
<dbReference type="NCBIfam" id="NF005119">
    <property type="entry name" value="PRK06552.1"/>
    <property type="match status" value="1"/>
</dbReference>
<evidence type="ECO:0000256" key="2">
    <source>
        <dbReference type="ARBA" id="ARBA00006906"/>
    </source>
</evidence>
<evidence type="ECO:0000256" key="1">
    <source>
        <dbReference type="ARBA" id="ARBA00004761"/>
    </source>
</evidence>
<dbReference type="PANTHER" id="PTHR30246">
    <property type="entry name" value="2-KETO-3-DEOXY-6-PHOSPHOGLUCONATE ALDOLASE"/>
    <property type="match status" value="1"/>
</dbReference>
<comment type="similarity">
    <text evidence="2">Belongs to the KHG/KDPG aldolase family.</text>
</comment>
<sequence length="216" mass="23106">MLLKYEIINKVHQAGVVAVIRGYSEENSYETAKACIKGNITAIELAFTSPNADVTIKKLRSKYQTDTDVIIGAGTVLDPATARLAIVAGAQFIVSPSFNEETAKLCNLYEVPYMPGCLTPTEVQSALTYGADVVKVFPGSVAGKSVINEIHGPFPNVNVMPTGGVSLENMADWFNKGAFVVGVGGSMVAPGKKDDYQAVTVNAKKFHAKYLDLIKK</sequence>
<keyword evidence="5" id="KW-0119">Carbohydrate metabolism</keyword>
<evidence type="ECO:0000256" key="3">
    <source>
        <dbReference type="ARBA" id="ARBA00011233"/>
    </source>
</evidence>
<evidence type="ECO:0000313" key="6">
    <source>
        <dbReference type="EMBL" id="QYN52205.1"/>
    </source>
</evidence>
<keyword evidence="7" id="KW-1185">Reference proteome</keyword>
<keyword evidence="4 6" id="KW-0456">Lyase</keyword>
<dbReference type="GO" id="GO:0008700">
    <property type="term" value="F:(R,S)-4-hydroxy-2-oxoglutarate aldolase activity"/>
    <property type="evidence" value="ECO:0007669"/>
    <property type="project" value="UniProtKB-EC"/>
</dbReference>
<dbReference type="EC" id="4.1.2.14" evidence="6"/>
<dbReference type="GO" id="GO:0008675">
    <property type="term" value="F:2-dehydro-3-deoxy-phosphogluconate aldolase activity"/>
    <property type="evidence" value="ECO:0007669"/>
    <property type="project" value="UniProtKB-EC"/>
</dbReference>
<dbReference type="EMBL" id="CP048268">
    <property type="protein sequence ID" value="QYN52205.1"/>
    <property type="molecule type" value="Genomic_DNA"/>
</dbReference>
<dbReference type="Pfam" id="PF01081">
    <property type="entry name" value="Aldolase"/>
    <property type="match status" value="1"/>
</dbReference>
<dbReference type="NCBIfam" id="TIGR01182">
    <property type="entry name" value="eda"/>
    <property type="match status" value="1"/>
</dbReference>
<dbReference type="InterPro" id="IPR013785">
    <property type="entry name" value="Aldolase_TIM"/>
</dbReference>
<gene>
    <name evidence="6" type="primary">eda</name>
    <name evidence="6" type="ORF">GYM71_01645</name>
</gene>
<comment type="subunit">
    <text evidence="3">Homotrimer.</text>
</comment>
<dbReference type="SUPFAM" id="SSF51569">
    <property type="entry name" value="Aldolase"/>
    <property type="match status" value="1"/>
</dbReference>
<name>A0ABX8W7H6_9LACO</name>
<proteinExistence type="inferred from homology"/>
<comment type="pathway">
    <text evidence="1">Carbohydrate acid metabolism.</text>
</comment>
<dbReference type="RefSeq" id="WP_220220680.1">
    <property type="nucleotide sequence ID" value="NZ_CP048268.1"/>
</dbReference>
<protein>
    <submittedName>
        <fullName evidence="6">Bifunctional 4-hydroxy-2-oxoglutarate aldolase/2-dehydro-3-deoxy-phosphogluconate aldolase</fullName>
        <ecNumber evidence="6">4.1.2.14</ecNumber>
        <ecNumber evidence="6">4.1.3.16</ecNumber>
    </submittedName>
</protein>
<evidence type="ECO:0000256" key="5">
    <source>
        <dbReference type="ARBA" id="ARBA00023277"/>
    </source>
</evidence>
<evidence type="ECO:0000256" key="4">
    <source>
        <dbReference type="ARBA" id="ARBA00023239"/>
    </source>
</evidence>
<organism evidence="6 7">
    <name type="scientific">Lactobacillus panisapium</name>
    <dbReference type="NCBI Taxonomy" id="2012495"/>
    <lineage>
        <taxon>Bacteria</taxon>
        <taxon>Bacillati</taxon>
        <taxon>Bacillota</taxon>
        <taxon>Bacilli</taxon>
        <taxon>Lactobacillales</taxon>
        <taxon>Lactobacillaceae</taxon>
        <taxon>Lactobacillus</taxon>
    </lineage>
</organism>
<accession>A0ABX8W7H6</accession>
<dbReference type="EC" id="4.1.3.16" evidence="6"/>
<evidence type="ECO:0000313" key="7">
    <source>
        <dbReference type="Proteomes" id="UP000826550"/>
    </source>
</evidence>